<gene>
    <name evidence="1" type="ORF">MLD38_025018</name>
</gene>
<dbReference type="Proteomes" id="UP001057402">
    <property type="component" value="Chromosome 7"/>
</dbReference>
<dbReference type="EMBL" id="CM042886">
    <property type="protein sequence ID" value="KAI4340153.1"/>
    <property type="molecule type" value="Genomic_DNA"/>
</dbReference>
<proteinExistence type="predicted"/>
<accession>A0ACB9NTS7</accession>
<name>A0ACB9NTS7_9MYRT</name>
<comment type="caution">
    <text evidence="1">The sequence shown here is derived from an EMBL/GenBank/DDBJ whole genome shotgun (WGS) entry which is preliminary data.</text>
</comment>
<reference evidence="2" key="1">
    <citation type="journal article" date="2023" name="Front. Plant Sci.">
        <title>Chromosomal-level genome assembly of Melastoma candidum provides insights into trichome evolution.</title>
        <authorList>
            <person name="Zhong Y."/>
            <person name="Wu W."/>
            <person name="Sun C."/>
            <person name="Zou P."/>
            <person name="Liu Y."/>
            <person name="Dai S."/>
            <person name="Zhou R."/>
        </authorList>
    </citation>
    <scope>NUCLEOTIDE SEQUENCE [LARGE SCALE GENOMIC DNA]</scope>
</reference>
<protein>
    <submittedName>
        <fullName evidence="1">Uncharacterized protein</fullName>
    </submittedName>
</protein>
<sequence>MLGVSEEGAADNLRAKLEGRERTNNEGNIARRTSALFSNPSPSTSSSSRQWSTFRNPRIVRMSKAFGGKDRHSKVCTIRGLRDRRIRLSVLTAVQVYDLQDKLGLGQPSKVIDWLLDAAKEDIDKLPPLQLPEGFGQHHLNPQQVLIPSFHEPGSGFLRDGMLGHGSFLARRHAININESSSVDRHEGESRSPRDWDECESLTYSTHLHLGGSRMTEGSSEMAGRDSVKGKWVETNEGQSFGRAGYCANPSSSSQQAQAMAQNFFPIVSYSPGGLPPVNPMLPYSGYNTQWEPSSLSLSHLGNLGLQVPSESRLGSNAGSVTAPHSSSSSSVSGLSPTPQLYFCPPAATTPLFPPYPQQTGHHLRMPSSLMPSSLHPIGSAMKLFQANMGTNYFRRDDRDDEVDDRDG</sequence>
<keyword evidence="2" id="KW-1185">Reference proteome</keyword>
<evidence type="ECO:0000313" key="1">
    <source>
        <dbReference type="EMBL" id="KAI4340153.1"/>
    </source>
</evidence>
<evidence type="ECO:0000313" key="2">
    <source>
        <dbReference type="Proteomes" id="UP001057402"/>
    </source>
</evidence>
<organism evidence="1 2">
    <name type="scientific">Melastoma candidum</name>
    <dbReference type="NCBI Taxonomy" id="119954"/>
    <lineage>
        <taxon>Eukaryota</taxon>
        <taxon>Viridiplantae</taxon>
        <taxon>Streptophyta</taxon>
        <taxon>Embryophyta</taxon>
        <taxon>Tracheophyta</taxon>
        <taxon>Spermatophyta</taxon>
        <taxon>Magnoliopsida</taxon>
        <taxon>eudicotyledons</taxon>
        <taxon>Gunneridae</taxon>
        <taxon>Pentapetalae</taxon>
        <taxon>rosids</taxon>
        <taxon>malvids</taxon>
        <taxon>Myrtales</taxon>
        <taxon>Melastomataceae</taxon>
        <taxon>Melastomatoideae</taxon>
        <taxon>Melastomateae</taxon>
        <taxon>Melastoma</taxon>
    </lineage>
</organism>